<proteinExistence type="inferred from homology"/>
<dbReference type="InterPro" id="IPR041920">
    <property type="entry name" value="ROS/MUCR_sf"/>
</dbReference>
<dbReference type="RefSeq" id="WP_062146859.1">
    <property type="nucleotide sequence ID" value="NZ_CP013002.1"/>
</dbReference>
<dbReference type="InterPro" id="IPR008807">
    <property type="entry name" value="ROS_MUCR"/>
</dbReference>
<dbReference type="Gene3D" id="1.10.10.1550">
    <property type="entry name" value="ROS/MUCR transcriptional regulator protein"/>
    <property type="match status" value="1"/>
</dbReference>
<dbReference type="STRING" id="69395.AQ619_09975"/>
<keyword evidence="3" id="KW-1185">Reference proteome</keyword>
<dbReference type="EMBL" id="CP013002">
    <property type="protein sequence ID" value="ALL13644.1"/>
    <property type="molecule type" value="Genomic_DNA"/>
</dbReference>
<evidence type="ECO:0000256" key="1">
    <source>
        <dbReference type="ARBA" id="ARBA00007031"/>
    </source>
</evidence>
<reference evidence="2 3" key="1">
    <citation type="submission" date="2015-10" db="EMBL/GenBank/DDBJ databases">
        <title>Conservation of the essential genome among Caulobacter and Brevundimonas species.</title>
        <authorList>
            <person name="Scott D."/>
            <person name="Ely B."/>
        </authorList>
    </citation>
    <scope>NUCLEOTIDE SEQUENCE [LARGE SCALE GENOMIC DNA]</scope>
    <source>
        <strain evidence="2 3">CB4</strain>
    </source>
</reference>
<evidence type="ECO:0008006" key="4">
    <source>
        <dbReference type="Google" id="ProtNLM"/>
    </source>
</evidence>
<evidence type="ECO:0000313" key="3">
    <source>
        <dbReference type="Proteomes" id="UP000056905"/>
    </source>
</evidence>
<organism evidence="2 3">
    <name type="scientific">Caulobacter henricii</name>
    <dbReference type="NCBI Taxonomy" id="69395"/>
    <lineage>
        <taxon>Bacteria</taxon>
        <taxon>Pseudomonadati</taxon>
        <taxon>Pseudomonadota</taxon>
        <taxon>Alphaproteobacteria</taxon>
        <taxon>Caulobacterales</taxon>
        <taxon>Caulobacteraceae</taxon>
        <taxon>Caulobacter</taxon>
    </lineage>
</organism>
<gene>
    <name evidence="2" type="ORF">AQ619_09975</name>
</gene>
<dbReference type="GO" id="GO:0006355">
    <property type="term" value="P:regulation of DNA-templated transcription"/>
    <property type="evidence" value="ECO:0007669"/>
    <property type="project" value="InterPro"/>
</dbReference>
<protein>
    <recommendedName>
        <fullName evidence="4">MucR family transcriptional regulator</fullName>
    </recommendedName>
</protein>
<dbReference type="GO" id="GO:0003677">
    <property type="term" value="F:DNA binding"/>
    <property type="evidence" value="ECO:0007669"/>
    <property type="project" value="InterPro"/>
</dbReference>
<dbReference type="OrthoDB" id="9809693at2"/>
<dbReference type="Pfam" id="PF05443">
    <property type="entry name" value="ROS_MUCR"/>
    <property type="match status" value="1"/>
</dbReference>
<dbReference type="GO" id="GO:0008270">
    <property type="term" value="F:zinc ion binding"/>
    <property type="evidence" value="ECO:0007669"/>
    <property type="project" value="InterPro"/>
</dbReference>
<evidence type="ECO:0000313" key="2">
    <source>
        <dbReference type="EMBL" id="ALL13644.1"/>
    </source>
</evidence>
<comment type="similarity">
    <text evidence="1">Belongs to the ros/MucR family.</text>
</comment>
<dbReference type="KEGG" id="chq:AQ619_09975"/>
<name>A0A0P0NZT1_9CAUL</name>
<accession>A0A0P0NZT1</accession>
<dbReference type="Proteomes" id="UP000056905">
    <property type="component" value="Chromosome"/>
</dbReference>
<sequence>MTAQTEAVILEGEQSGDLLTLSAGIVSAYVGHNIVQQVVIPELIRTIHASLVSLERREAKLPAEKVRPAVPVSRSVQHDYLVCLEDGKHLKMLKRYLRSHYDMSPEAYRQKWGLSADYPMVAPAYAARRSEFAKQIGLGKGVRRGL</sequence>
<dbReference type="AlphaFoldDB" id="A0A0P0NZT1"/>